<keyword evidence="2 4" id="KW-0863">Zinc-finger</keyword>
<comment type="caution">
    <text evidence="7">The sequence shown here is derived from an EMBL/GenBank/DDBJ whole genome shotgun (WGS) entry which is preliminary data.</text>
</comment>
<name>A0A3M6UBI8_POCDA</name>
<evidence type="ECO:0000313" key="7">
    <source>
        <dbReference type="EMBL" id="RMX51043.1"/>
    </source>
</evidence>
<evidence type="ECO:0000256" key="2">
    <source>
        <dbReference type="ARBA" id="ARBA00022771"/>
    </source>
</evidence>
<accession>A0A3M6UBI8</accession>
<keyword evidence="3" id="KW-0862">Zinc</keyword>
<feature type="domain" description="SWIM-type" evidence="6">
    <location>
        <begin position="123"/>
        <end position="155"/>
    </location>
</feature>
<organism evidence="7 8">
    <name type="scientific">Pocillopora damicornis</name>
    <name type="common">Cauliflower coral</name>
    <name type="synonym">Millepora damicornis</name>
    <dbReference type="NCBI Taxonomy" id="46731"/>
    <lineage>
        <taxon>Eukaryota</taxon>
        <taxon>Metazoa</taxon>
        <taxon>Cnidaria</taxon>
        <taxon>Anthozoa</taxon>
        <taxon>Hexacorallia</taxon>
        <taxon>Scleractinia</taxon>
        <taxon>Astrocoeniina</taxon>
        <taxon>Pocilloporidae</taxon>
        <taxon>Pocillopora</taxon>
    </lineage>
</organism>
<evidence type="ECO:0000313" key="8">
    <source>
        <dbReference type="Proteomes" id="UP000275408"/>
    </source>
</evidence>
<dbReference type="SMART" id="SM00575">
    <property type="entry name" value="ZnF_PMZ"/>
    <property type="match status" value="1"/>
</dbReference>
<dbReference type="AlphaFoldDB" id="A0A3M6UBI8"/>
<keyword evidence="8" id="KW-1185">Reference proteome</keyword>
<dbReference type="Proteomes" id="UP000275408">
    <property type="component" value="Unassembled WGS sequence"/>
</dbReference>
<dbReference type="GO" id="GO:0008270">
    <property type="term" value="F:zinc ion binding"/>
    <property type="evidence" value="ECO:0007669"/>
    <property type="project" value="UniProtKB-KW"/>
</dbReference>
<dbReference type="PANTHER" id="PTHR47456:SF4">
    <property type="entry name" value="SWIM-TYPE DOMAIN-CONTAINING PROTEIN"/>
    <property type="match status" value="1"/>
</dbReference>
<dbReference type="OrthoDB" id="5988469at2759"/>
<proteinExistence type="predicted"/>
<evidence type="ECO:0000256" key="3">
    <source>
        <dbReference type="ARBA" id="ARBA00022833"/>
    </source>
</evidence>
<evidence type="ECO:0000256" key="1">
    <source>
        <dbReference type="ARBA" id="ARBA00022723"/>
    </source>
</evidence>
<protein>
    <recommendedName>
        <fullName evidence="6">SWIM-type domain-containing protein</fullName>
    </recommendedName>
</protein>
<evidence type="ECO:0000256" key="4">
    <source>
        <dbReference type="PROSITE-ProRule" id="PRU00325"/>
    </source>
</evidence>
<keyword evidence="1" id="KW-0479">Metal-binding</keyword>
<evidence type="ECO:0000259" key="6">
    <source>
        <dbReference type="PROSITE" id="PS50966"/>
    </source>
</evidence>
<feature type="region of interest" description="Disordered" evidence="5">
    <location>
        <begin position="182"/>
        <end position="231"/>
    </location>
</feature>
<dbReference type="Pfam" id="PF04434">
    <property type="entry name" value="SWIM"/>
    <property type="match status" value="1"/>
</dbReference>
<evidence type="ECO:0000256" key="5">
    <source>
        <dbReference type="SAM" id="MobiDB-lite"/>
    </source>
</evidence>
<reference evidence="7 8" key="1">
    <citation type="journal article" date="2018" name="Sci. Rep.">
        <title>Comparative analysis of the Pocillopora damicornis genome highlights role of immune system in coral evolution.</title>
        <authorList>
            <person name="Cunning R."/>
            <person name="Bay R.A."/>
            <person name="Gillette P."/>
            <person name="Baker A.C."/>
            <person name="Traylor-Knowles N."/>
        </authorList>
    </citation>
    <scope>NUCLEOTIDE SEQUENCE [LARGE SCALE GENOMIC DNA]</scope>
    <source>
        <strain evidence="7">RSMAS</strain>
        <tissue evidence="7">Whole animal</tissue>
    </source>
</reference>
<dbReference type="PROSITE" id="PS50966">
    <property type="entry name" value="ZF_SWIM"/>
    <property type="match status" value="1"/>
</dbReference>
<dbReference type="PANTHER" id="PTHR47456">
    <property type="entry name" value="PHD-TYPE DOMAIN-CONTAINING PROTEIN"/>
    <property type="match status" value="1"/>
</dbReference>
<dbReference type="InterPro" id="IPR007527">
    <property type="entry name" value="Znf_SWIM"/>
</dbReference>
<sequence>MVDYSMAEINAIKSEFPDVEVYISDFHRGQAGTKDVSRTDASNCSCSFEDVLQEGRGKPKKVVHGKSQVQEYCEVWLDCSNRWAHAFRVQQAVNIVNINNGIEARDKLFKYSYLPGSLDKSVFGIVVMIPSCKCESWRKTHFPCKHILAVFSFFDKWSFNNLPNFYKNSVFITLDTGHFDRADPDEEPTLEPSSTDEGNDDYGQVCGAETTVPALSSNEDDAPAQSSGTSS</sequence>
<gene>
    <name evidence="7" type="ORF">pdam_00025955</name>
</gene>
<dbReference type="InterPro" id="IPR006564">
    <property type="entry name" value="Znf_PMZ"/>
</dbReference>
<dbReference type="EMBL" id="RCHS01001850">
    <property type="protein sequence ID" value="RMX51043.1"/>
    <property type="molecule type" value="Genomic_DNA"/>
</dbReference>